<proteinExistence type="predicted"/>
<reference evidence="3" key="1">
    <citation type="submission" date="2023-10" db="EMBL/GenBank/DDBJ databases">
        <title>Genome assembly of Pristionchus species.</title>
        <authorList>
            <person name="Yoshida K."/>
            <person name="Sommer R.J."/>
        </authorList>
    </citation>
    <scope>NUCLEOTIDE SEQUENCE</scope>
    <source>
        <strain evidence="3">RS5133</strain>
    </source>
</reference>
<comment type="caution">
    <text evidence="3">The sequence shown here is derived from an EMBL/GenBank/DDBJ whole genome shotgun (WGS) entry which is preliminary data.</text>
</comment>
<dbReference type="AlphaFoldDB" id="A0AAV5WU65"/>
<dbReference type="InterPro" id="IPR029058">
    <property type="entry name" value="AB_hydrolase_fold"/>
</dbReference>
<protein>
    <recommendedName>
        <fullName evidence="2">Carboxylesterase type B domain-containing protein</fullName>
    </recommendedName>
</protein>
<organism evidence="3 4">
    <name type="scientific">Pristionchus fissidentatus</name>
    <dbReference type="NCBI Taxonomy" id="1538716"/>
    <lineage>
        <taxon>Eukaryota</taxon>
        <taxon>Metazoa</taxon>
        <taxon>Ecdysozoa</taxon>
        <taxon>Nematoda</taxon>
        <taxon>Chromadorea</taxon>
        <taxon>Rhabditida</taxon>
        <taxon>Rhabditina</taxon>
        <taxon>Diplogasteromorpha</taxon>
        <taxon>Diplogasteroidea</taxon>
        <taxon>Neodiplogasteridae</taxon>
        <taxon>Pristionchus</taxon>
    </lineage>
</organism>
<feature type="domain" description="Carboxylesterase type B" evidence="2">
    <location>
        <begin position="41"/>
        <end position="495"/>
    </location>
</feature>
<gene>
    <name evidence="3" type="ORF">PFISCL1PPCAC_27133</name>
</gene>
<dbReference type="PANTHER" id="PTHR45580:SF6">
    <property type="entry name" value="CARBOXYLESTERASE TYPE B DOMAIN-CONTAINING PROTEIN"/>
    <property type="match status" value="1"/>
</dbReference>
<keyword evidence="4" id="KW-1185">Reference proteome</keyword>
<evidence type="ECO:0000313" key="4">
    <source>
        <dbReference type="Proteomes" id="UP001432322"/>
    </source>
</evidence>
<sequence>TLDPYHYRPFNGQSTTNMRTPLAIVAFCLILLHSIVSSEFPVVQTSFGHVRGYPFTSKDGTSAQIFKRIPYASAPIGELRWKKPAALQSWNETLDCTFFGPACAQRTVLYSGPPAGFSEDCLYLNVYTSDECMSSNVLCPVLFVIHGGVAIYEAPMKFPDETLVRNFVSQGIVVVTIAYRLGAFGVIALGDENVLPANLAFHDVLAALKFTRAEVAKFGGDVERITLMGHSEGAHFALMAAFSPAISKHGEPRLFNGVISMSGPSGLESQELTVNRTQKVAKELGCTGTAHEVLTCLKQFDTDSILGAAFKVHGPNVFSAKGPIGVTMAGELLPITNARELRQNTAPIRLMMGTTIYEIRTFVERNKLNRMLGIVNDEECYEKYLRDKQTGQFKPGYNDDSQAIIMTSHLFTKYIAELGGEAYLYEYDYPVHGAHADDAYFVLGFHEFEKDENEEWLSRVYPRYFANFVKGGRPAPDWNPVKPQLMNYYSVNKSIADDISPHTKYGYQSNIVRYYDELVKFDDVLFKVKNKVLSAPIEYKSLNFSGNFQSFLESLTITDAIVFFCFFIAVICFLCCLCKCFQRFCCCCCRRKRGCEHQPLIIRQYPM</sequence>
<keyword evidence="1" id="KW-0812">Transmembrane</keyword>
<dbReference type="PANTHER" id="PTHR45580">
    <property type="entry name" value="PROTEIN CBG05369"/>
    <property type="match status" value="1"/>
</dbReference>
<name>A0AAV5WU65_9BILA</name>
<evidence type="ECO:0000259" key="2">
    <source>
        <dbReference type="Pfam" id="PF00135"/>
    </source>
</evidence>
<keyword evidence="1" id="KW-1133">Transmembrane helix</keyword>
<dbReference type="Proteomes" id="UP001432322">
    <property type="component" value="Unassembled WGS sequence"/>
</dbReference>
<dbReference type="SUPFAM" id="SSF53474">
    <property type="entry name" value="alpha/beta-Hydrolases"/>
    <property type="match status" value="1"/>
</dbReference>
<feature type="non-terminal residue" evidence="3">
    <location>
        <position position="1"/>
    </location>
</feature>
<evidence type="ECO:0000313" key="3">
    <source>
        <dbReference type="EMBL" id="GMT35836.1"/>
    </source>
</evidence>
<accession>A0AAV5WU65</accession>
<dbReference type="Gene3D" id="3.40.50.1820">
    <property type="entry name" value="alpha/beta hydrolase"/>
    <property type="match status" value="1"/>
</dbReference>
<feature type="transmembrane region" description="Helical" evidence="1">
    <location>
        <begin position="560"/>
        <end position="581"/>
    </location>
</feature>
<dbReference type="Pfam" id="PF00135">
    <property type="entry name" value="COesterase"/>
    <property type="match status" value="1"/>
</dbReference>
<evidence type="ECO:0000256" key="1">
    <source>
        <dbReference type="SAM" id="Phobius"/>
    </source>
</evidence>
<keyword evidence="1" id="KW-0472">Membrane</keyword>
<dbReference type="InterPro" id="IPR002018">
    <property type="entry name" value="CarbesteraseB"/>
</dbReference>
<dbReference type="EMBL" id="BTSY01000007">
    <property type="protein sequence ID" value="GMT35836.1"/>
    <property type="molecule type" value="Genomic_DNA"/>
</dbReference>